<dbReference type="SUPFAM" id="SSF52540">
    <property type="entry name" value="P-loop containing nucleoside triphosphate hydrolases"/>
    <property type="match status" value="1"/>
</dbReference>
<feature type="domain" description="Helicase ATP-binding" evidence="1">
    <location>
        <begin position="58"/>
        <end position="233"/>
    </location>
</feature>
<keyword evidence="3" id="KW-0547">Nucleotide-binding</keyword>
<dbReference type="InterPro" id="IPR050742">
    <property type="entry name" value="Helicase_Restrict-Modif_Enz"/>
</dbReference>
<dbReference type="OrthoDB" id="9802848at2"/>
<dbReference type="Pfam" id="PF00271">
    <property type="entry name" value="Helicase_C"/>
    <property type="match status" value="1"/>
</dbReference>
<organism evidence="3 4">
    <name type="scientific">Clostridium disporicum</name>
    <dbReference type="NCBI Taxonomy" id="84024"/>
    <lineage>
        <taxon>Bacteria</taxon>
        <taxon>Bacillati</taxon>
        <taxon>Bacillota</taxon>
        <taxon>Clostridia</taxon>
        <taxon>Eubacteriales</taxon>
        <taxon>Clostridiaceae</taxon>
        <taxon>Clostridium</taxon>
    </lineage>
</organism>
<keyword evidence="3" id="KW-0067">ATP-binding</keyword>
<dbReference type="InterPro" id="IPR026870">
    <property type="entry name" value="Zinc_ribbon_dom"/>
</dbReference>
<dbReference type="InterPro" id="IPR001650">
    <property type="entry name" value="Helicase_C-like"/>
</dbReference>
<dbReference type="GO" id="GO:0016787">
    <property type="term" value="F:hydrolase activity"/>
    <property type="evidence" value="ECO:0007669"/>
    <property type="project" value="InterPro"/>
</dbReference>
<name>A0A174E9U6_9CLOT</name>
<dbReference type="GO" id="GO:0004386">
    <property type="term" value="F:helicase activity"/>
    <property type="evidence" value="ECO:0007669"/>
    <property type="project" value="UniProtKB-KW"/>
</dbReference>
<dbReference type="InterPro" id="IPR027417">
    <property type="entry name" value="P-loop_NTPase"/>
</dbReference>
<dbReference type="InterPro" id="IPR014001">
    <property type="entry name" value="Helicase_ATP-bd"/>
</dbReference>
<dbReference type="Gene3D" id="3.40.50.300">
    <property type="entry name" value="P-loop containing nucleotide triphosphate hydrolases"/>
    <property type="match status" value="2"/>
</dbReference>
<dbReference type="AlphaFoldDB" id="A0A174E9U6"/>
<dbReference type="PROSITE" id="PS51194">
    <property type="entry name" value="HELICASE_CTER"/>
    <property type="match status" value="1"/>
</dbReference>
<sequence>MYNYSKNEIRDISTGYGGKYGVIYRSPINIKESFAYSRELMSHQIEAIESLNKYFNLSGKKNVQQNGLLVMPTGSGKTFTAVNWLLNSGVAYGYRILWLAHRQELIDQTNNEFRNQAPSLAKHGINKLRIIPISGMHLKMSQASRYDINICSISSVANKYGYRFIRRLLGAPGLEKLIVVIDEAHHAVSPSYQKVLKRITQLNPNRILLGLTATPTRMQDYDRKRLFDMFNVTVNVENNIGNTKGYIYEVTLKNLLISGFLANPIYKKIETNIAGEIEYLITEDDEAFFNKFGELSEKLKDQIAKSSSRNKIIVKQYLDNKNKYGKTIIFAVNQNHCRALCEEFRSAGIKCDYVISDKSGAQETIREFKENKFEVLINVQILTEGSDIPDVETVFLTRQTNSDSLLMQMIGRGLRGPSAGGTKEVNIIDFHDTWDKFSFWLNPEQVVIEATEEKTQLVKEKDSNYNEGIIGRKSEYTPWDIYIKLYNSMKANVISKEFDEVLPVGWYSVLNENGEDVNVLVYEDTLYGFKEIEKFKEKFIKGKVNAKVVISICFNKAITKPKENEVRLILDKLYEDGEMPIYYTFEERALLDPKIIAAKMNRLFVKDEDKEEWLKEVFESTPLLKELYKLFYVFKKTVFNACKLRRDAEIKSEDAREEYKIVDNMYDLEELLDEVLEENIFLNKDNLLSIEWSDTVVKNWLALCCRWTMEDEEGIYKIYVNKLMSSPQVDREVIKYLIYHELLHKNGYFKHDDKFRELEWKYPNSEELDGFMDEMAIRYKLNIPNKEITNENEIADDVITEIVGETKLNSNDHILSKESDAQNTKKYKFCRNCGNKLPEDANFCDRCGNDTRY</sequence>
<proteinExistence type="predicted"/>
<gene>
    <name evidence="3" type="ORF">ERS852470_02074</name>
</gene>
<dbReference type="SMART" id="SM00487">
    <property type="entry name" value="DEXDc"/>
    <property type="match status" value="1"/>
</dbReference>
<dbReference type="PANTHER" id="PTHR47396">
    <property type="entry name" value="TYPE I RESTRICTION ENZYME ECOKI R PROTEIN"/>
    <property type="match status" value="1"/>
</dbReference>
<keyword evidence="3" id="KW-0347">Helicase</keyword>
<evidence type="ECO:0000259" key="2">
    <source>
        <dbReference type="PROSITE" id="PS51194"/>
    </source>
</evidence>
<keyword evidence="3" id="KW-0378">Hydrolase</keyword>
<reference evidence="3 4" key="1">
    <citation type="submission" date="2015-09" db="EMBL/GenBank/DDBJ databases">
        <authorList>
            <consortium name="Pathogen Informatics"/>
        </authorList>
    </citation>
    <scope>NUCLEOTIDE SEQUENCE [LARGE SCALE GENOMIC DNA]</scope>
    <source>
        <strain evidence="3 4">2789STDY5834855</strain>
    </source>
</reference>
<dbReference type="Pfam" id="PF13240">
    <property type="entry name" value="Zn_Ribbon_1"/>
    <property type="match status" value="1"/>
</dbReference>
<dbReference type="GO" id="GO:0005829">
    <property type="term" value="C:cytosol"/>
    <property type="evidence" value="ECO:0007669"/>
    <property type="project" value="TreeGrafter"/>
</dbReference>
<feature type="domain" description="Helicase C-terminal" evidence="2">
    <location>
        <begin position="313"/>
        <end position="466"/>
    </location>
</feature>
<dbReference type="PANTHER" id="PTHR47396:SF1">
    <property type="entry name" value="ATP-DEPENDENT HELICASE IRC3-RELATED"/>
    <property type="match status" value="1"/>
</dbReference>
<dbReference type="PROSITE" id="PS51192">
    <property type="entry name" value="HELICASE_ATP_BIND_1"/>
    <property type="match status" value="1"/>
</dbReference>
<dbReference type="RefSeq" id="WP_055276763.1">
    <property type="nucleotide sequence ID" value="NZ_CYZV01000021.1"/>
</dbReference>
<evidence type="ECO:0000313" key="4">
    <source>
        <dbReference type="Proteomes" id="UP000095558"/>
    </source>
</evidence>
<accession>A0A174E9U6</accession>
<dbReference type="InterPro" id="IPR006935">
    <property type="entry name" value="Helicase/UvrB_N"/>
</dbReference>
<dbReference type="SMART" id="SM00490">
    <property type="entry name" value="HELICc"/>
    <property type="match status" value="1"/>
</dbReference>
<protein>
    <submittedName>
        <fullName evidence="3">DNA/RNA helicase</fullName>
    </submittedName>
</protein>
<dbReference type="EMBL" id="CYZV01000021">
    <property type="protein sequence ID" value="CUO34524.1"/>
    <property type="molecule type" value="Genomic_DNA"/>
</dbReference>
<dbReference type="Proteomes" id="UP000095558">
    <property type="component" value="Unassembled WGS sequence"/>
</dbReference>
<evidence type="ECO:0000313" key="3">
    <source>
        <dbReference type="EMBL" id="CUO34524.1"/>
    </source>
</evidence>
<dbReference type="GO" id="GO:0003677">
    <property type="term" value="F:DNA binding"/>
    <property type="evidence" value="ECO:0007669"/>
    <property type="project" value="InterPro"/>
</dbReference>
<evidence type="ECO:0000259" key="1">
    <source>
        <dbReference type="PROSITE" id="PS51192"/>
    </source>
</evidence>
<dbReference type="GO" id="GO:0005524">
    <property type="term" value="F:ATP binding"/>
    <property type="evidence" value="ECO:0007669"/>
    <property type="project" value="InterPro"/>
</dbReference>
<dbReference type="Pfam" id="PF04851">
    <property type="entry name" value="ResIII"/>
    <property type="match status" value="1"/>
</dbReference>